<dbReference type="InterPro" id="IPR019734">
    <property type="entry name" value="TPR_rpt"/>
</dbReference>
<name>A0A2A7BS78_9BACI</name>
<dbReference type="RefSeq" id="WP_088059305.1">
    <property type="nucleotide sequence ID" value="NZ_FMJO01000050.1"/>
</dbReference>
<dbReference type="Pfam" id="PF13424">
    <property type="entry name" value="TPR_12"/>
    <property type="match status" value="1"/>
</dbReference>
<gene>
    <name evidence="1" type="ORF">COO17_13790</name>
</gene>
<dbReference type="InterPro" id="IPR011990">
    <property type="entry name" value="TPR-like_helical_dom_sf"/>
</dbReference>
<dbReference type="SUPFAM" id="SSF48452">
    <property type="entry name" value="TPR-like"/>
    <property type="match status" value="1"/>
</dbReference>
<protein>
    <submittedName>
        <fullName evidence="1">Tetratricopeptide repeat-containing protein</fullName>
    </submittedName>
</protein>
<evidence type="ECO:0000313" key="2">
    <source>
        <dbReference type="Proteomes" id="UP000220111"/>
    </source>
</evidence>
<dbReference type="EMBL" id="NVPQ01000034">
    <property type="protein sequence ID" value="PDY41071.1"/>
    <property type="molecule type" value="Genomic_DNA"/>
</dbReference>
<organism evidence="1 2">
    <name type="scientific">Bacillus wiedmannii</name>
    <dbReference type="NCBI Taxonomy" id="1890302"/>
    <lineage>
        <taxon>Bacteria</taxon>
        <taxon>Bacillati</taxon>
        <taxon>Bacillota</taxon>
        <taxon>Bacilli</taxon>
        <taxon>Bacillales</taxon>
        <taxon>Bacillaceae</taxon>
        <taxon>Bacillus</taxon>
        <taxon>Bacillus cereus group</taxon>
    </lineage>
</organism>
<dbReference type="AlphaFoldDB" id="A0A2A7BS78"/>
<dbReference type="SMART" id="SM00028">
    <property type="entry name" value="TPR"/>
    <property type="match status" value="4"/>
</dbReference>
<accession>A0A2A7BS78</accession>
<reference evidence="1 2" key="1">
    <citation type="submission" date="2017-09" db="EMBL/GenBank/DDBJ databases">
        <title>Large-scale bioinformatics analysis of Bacillus genomes uncovers conserved roles of natural products in bacterial physiology.</title>
        <authorList>
            <consortium name="Agbiome Team Llc"/>
            <person name="Bleich R.M."/>
            <person name="Grubbs K.J."/>
            <person name="Santa Maria K.C."/>
            <person name="Allen S.E."/>
            <person name="Farag S."/>
            <person name="Shank E.A."/>
            <person name="Bowers A."/>
        </authorList>
    </citation>
    <scope>NUCLEOTIDE SEQUENCE [LARGE SCALE GENOMIC DNA]</scope>
    <source>
        <strain evidence="1 2">AFS098222</strain>
    </source>
</reference>
<dbReference type="Gene3D" id="1.25.40.10">
    <property type="entry name" value="Tetratricopeptide repeat domain"/>
    <property type="match status" value="1"/>
</dbReference>
<dbReference type="Pfam" id="PF18801">
    <property type="entry name" value="RapH_N"/>
    <property type="match status" value="1"/>
</dbReference>
<evidence type="ECO:0000313" key="1">
    <source>
        <dbReference type="EMBL" id="PDY41071.1"/>
    </source>
</evidence>
<sequence>MNVSVKGNDKITKLLNEWYIEIRARRISQAHRLKEEIDKKINNIEEDQNLLLYYSLLDFRFQYIVDNLGVSASSFDKVEAFEIPTNNFLTYYYHFFKAIHTSGIGNYAIAKEHFDKAESLLELVPDEIEKAEFYYKLGAFHYDIYESLNSVKYTSKAKEIFEQHENYERNVGFCENLLGTACTKLKEWALSEEHLIKAMDIFQKLDEEKYILMVRHNLGYMYSSQNLSPLAIRYLSEVINHNPKHHKAIFLKAREHYKLNELDTAKDLVDKGYSICLELGNTEYIHLFSILNCLISNVSGEDLEKTALEGISYFESESLYEYVEDSQEYLAVKFYEERNHIKSSEYFYLATKTRQKIKERESLK</sequence>
<proteinExistence type="predicted"/>
<dbReference type="Proteomes" id="UP000220111">
    <property type="component" value="Unassembled WGS sequence"/>
</dbReference>
<comment type="caution">
    <text evidence="1">The sequence shown here is derived from an EMBL/GenBank/DDBJ whole genome shotgun (WGS) entry which is preliminary data.</text>
</comment>